<dbReference type="EMBL" id="FNYY01000002">
    <property type="protein sequence ID" value="SEI79909.1"/>
    <property type="molecule type" value="Genomic_DNA"/>
</dbReference>
<dbReference type="AlphaFoldDB" id="A0A975ZM78"/>
<organism evidence="3 4">
    <name type="scientific">Marinovum algicola</name>
    <dbReference type="NCBI Taxonomy" id="42444"/>
    <lineage>
        <taxon>Bacteria</taxon>
        <taxon>Pseudomonadati</taxon>
        <taxon>Pseudomonadota</taxon>
        <taxon>Alphaproteobacteria</taxon>
        <taxon>Rhodobacterales</taxon>
        <taxon>Roseobacteraceae</taxon>
        <taxon>Marinovum</taxon>
    </lineage>
</organism>
<evidence type="ECO:0000313" key="3">
    <source>
        <dbReference type="EMBL" id="SEI79909.1"/>
    </source>
</evidence>
<sequence>MCKTEFGPSKVIDWPAAGNWPGWVPEAAAHYIRHVEHGLSLRQLARLSGCHPSTVLRQVRRLENRRDDPLVDAALRQLGKSTTDKAPFAKGEPMAAHSRRDCTQTDDETLDREARRILRRLTESGAVLAVVPDMEKAVVVRDTASGTTQRTAVVDTQIAEALALKEWIACKVPGRIARYHITPSGRAALSRLLAQDESGAQAGACGMAEAQAPFSAAPSAVAPPLPRKRIRYSANETPLTLLARRRDKDGARFLTDDLVSAGERLREDFEIAQMAARTTQNWDSFLTGGTQGSGPGEGPLASTEARRRVARALGDLGPGLGDVALRCCCYLEGLEVTEKRMGWSARSGKIVLRIALQRLRRFYDEVQGGDTLIG</sequence>
<accession>A0A975ZM78</accession>
<gene>
    <name evidence="3" type="ORF">SAMN04487940_10275</name>
</gene>
<feature type="region of interest" description="Disordered" evidence="1">
    <location>
        <begin position="84"/>
        <end position="107"/>
    </location>
</feature>
<dbReference type="Pfam" id="PF20057">
    <property type="entry name" value="DUF6456"/>
    <property type="match status" value="1"/>
</dbReference>
<feature type="domain" description="DUF6456" evidence="2">
    <location>
        <begin position="231"/>
        <end position="365"/>
    </location>
</feature>
<dbReference type="GeneID" id="80816946"/>
<name>A0A975ZM78_9RHOB</name>
<evidence type="ECO:0000259" key="2">
    <source>
        <dbReference type="Pfam" id="PF20057"/>
    </source>
</evidence>
<protein>
    <recommendedName>
        <fullName evidence="2">DUF6456 domain-containing protein</fullName>
    </recommendedName>
</protein>
<dbReference type="Proteomes" id="UP000182932">
    <property type="component" value="Unassembled WGS sequence"/>
</dbReference>
<dbReference type="InterPro" id="IPR045599">
    <property type="entry name" value="DUF6456"/>
</dbReference>
<comment type="caution">
    <text evidence="3">The sequence shown here is derived from an EMBL/GenBank/DDBJ whole genome shotgun (WGS) entry which is preliminary data.</text>
</comment>
<proteinExistence type="predicted"/>
<keyword evidence="4" id="KW-1185">Reference proteome</keyword>
<evidence type="ECO:0000256" key="1">
    <source>
        <dbReference type="SAM" id="MobiDB-lite"/>
    </source>
</evidence>
<dbReference type="RefSeq" id="WP_244526418.1">
    <property type="nucleotide sequence ID" value="NZ_CATLQZ010000001.1"/>
</dbReference>
<reference evidence="3 4" key="1">
    <citation type="submission" date="2016-10" db="EMBL/GenBank/DDBJ databases">
        <authorList>
            <person name="Varghese N."/>
            <person name="Submissions S."/>
        </authorList>
    </citation>
    <scope>NUCLEOTIDE SEQUENCE [LARGE SCALE GENOMIC DNA]</scope>
    <source>
        <strain evidence="3 4">FF3</strain>
    </source>
</reference>
<evidence type="ECO:0000313" key="4">
    <source>
        <dbReference type="Proteomes" id="UP000182932"/>
    </source>
</evidence>